<sequence>MPTDKQNVEFLWAIVKQLEVKHIDWSIVASTNNISNGHAARMRYHRLRQAMEGIATKHRTAKSIDDGREGSKGKDKSNTKTAKPRKAKNLDLKRKLADISDDEEEPLAHVKARRRTKEEPEDSEDEYVDSETEQRRAAQKRIKKKEAIETYQDGFSFSPRMVKAETTEAQTFLSSRKKSTPIKLEIAEDPIVVLRSRKAATIKDEVADEDDVSMIDRETTAADDVRVKKEEFEPLVEV</sequence>
<reference evidence="3 4" key="1">
    <citation type="submission" date="2019-07" db="EMBL/GenBank/DDBJ databases">
        <title>Finished genome of Venturia effusa.</title>
        <authorList>
            <person name="Young C.A."/>
            <person name="Cox M.P."/>
            <person name="Ganley A.R.D."/>
            <person name="David W.J."/>
        </authorList>
    </citation>
    <scope>NUCLEOTIDE SEQUENCE [LARGE SCALE GENOMIC DNA]</scope>
    <source>
        <strain evidence="4">albino</strain>
    </source>
</reference>
<dbReference type="OrthoDB" id="3944408at2759"/>
<dbReference type="InterPro" id="IPR054505">
    <property type="entry name" value="Myb_DNA-bind_8"/>
</dbReference>
<feature type="compositionally biased region" description="Acidic residues" evidence="1">
    <location>
        <begin position="119"/>
        <end position="131"/>
    </location>
</feature>
<proteinExistence type="predicted"/>
<evidence type="ECO:0000259" key="2">
    <source>
        <dbReference type="Pfam" id="PF22980"/>
    </source>
</evidence>
<evidence type="ECO:0000313" key="3">
    <source>
        <dbReference type="EMBL" id="QDS70229.1"/>
    </source>
</evidence>
<feature type="region of interest" description="Disordered" evidence="1">
    <location>
        <begin position="54"/>
        <end position="135"/>
    </location>
</feature>
<keyword evidence="4" id="KW-1185">Reference proteome</keyword>
<feature type="compositionally biased region" description="Basic and acidic residues" evidence="1">
    <location>
        <begin position="62"/>
        <end position="78"/>
    </location>
</feature>
<evidence type="ECO:0000313" key="4">
    <source>
        <dbReference type="Proteomes" id="UP000316270"/>
    </source>
</evidence>
<feature type="compositionally biased region" description="Basic and acidic residues" evidence="1">
    <location>
        <begin position="88"/>
        <end position="98"/>
    </location>
</feature>
<dbReference type="Pfam" id="PF22980">
    <property type="entry name" value="Myb_DNA-bind_8"/>
    <property type="match status" value="1"/>
</dbReference>
<protein>
    <recommendedName>
        <fullName evidence="2">Myb-like DNA-binding domain-containing protein</fullName>
    </recommendedName>
</protein>
<dbReference type="Proteomes" id="UP000316270">
    <property type="component" value="Chromosome 4"/>
</dbReference>
<name>A0A517L3L1_9PEZI</name>
<feature type="domain" description="Myb-like DNA-binding" evidence="2">
    <location>
        <begin position="4"/>
        <end position="52"/>
    </location>
</feature>
<organism evidence="3 4">
    <name type="scientific">Venturia effusa</name>
    <dbReference type="NCBI Taxonomy" id="50376"/>
    <lineage>
        <taxon>Eukaryota</taxon>
        <taxon>Fungi</taxon>
        <taxon>Dikarya</taxon>
        <taxon>Ascomycota</taxon>
        <taxon>Pezizomycotina</taxon>
        <taxon>Dothideomycetes</taxon>
        <taxon>Pleosporomycetidae</taxon>
        <taxon>Venturiales</taxon>
        <taxon>Venturiaceae</taxon>
        <taxon>Venturia</taxon>
    </lineage>
</organism>
<accession>A0A517L3L1</accession>
<evidence type="ECO:0000256" key="1">
    <source>
        <dbReference type="SAM" id="MobiDB-lite"/>
    </source>
</evidence>
<gene>
    <name evidence="3" type="ORF">FKW77_007125</name>
</gene>
<dbReference type="STRING" id="50376.A0A517L3L1"/>
<dbReference type="EMBL" id="CP042188">
    <property type="protein sequence ID" value="QDS70229.1"/>
    <property type="molecule type" value="Genomic_DNA"/>
</dbReference>
<dbReference type="AlphaFoldDB" id="A0A517L3L1"/>